<name>A0ABQ5F0C2_9ASTR</name>
<reference evidence="1" key="2">
    <citation type="submission" date="2022-01" db="EMBL/GenBank/DDBJ databases">
        <authorList>
            <person name="Yamashiro T."/>
            <person name="Shiraishi A."/>
            <person name="Satake H."/>
            <person name="Nakayama K."/>
        </authorList>
    </citation>
    <scope>NUCLEOTIDE SEQUENCE</scope>
</reference>
<organism evidence="1 2">
    <name type="scientific">Tanacetum coccineum</name>
    <dbReference type="NCBI Taxonomy" id="301880"/>
    <lineage>
        <taxon>Eukaryota</taxon>
        <taxon>Viridiplantae</taxon>
        <taxon>Streptophyta</taxon>
        <taxon>Embryophyta</taxon>
        <taxon>Tracheophyta</taxon>
        <taxon>Spermatophyta</taxon>
        <taxon>Magnoliopsida</taxon>
        <taxon>eudicotyledons</taxon>
        <taxon>Gunneridae</taxon>
        <taxon>Pentapetalae</taxon>
        <taxon>asterids</taxon>
        <taxon>campanulids</taxon>
        <taxon>Asterales</taxon>
        <taxon>Asteraceae</taxon>
        <taxon>Asteroideae</taxon>
        <taxon>Anthemideae</taxon>
        <taxon>Anthemidinae</taxon>
        <taxon>Tanacetum</taxon>
    </lineage>
</organism>
<protein>
    <submittedName>
        <fullName evidence="1">Uncharacterized protein</fullName>
    </submittedName>
</protein>
<reference evidence="1" key="1">
    <citation type="journal article" date="2022" name="Int. J. Mol. Sci.">
        <title>Draft Genome of Tanacetum Coccineum: Genomic Comparison of Closely Related Tanacetum-Family Plants.</title>
        <authorList>
            <person name="Yamashiro T."/>
            <person name="Shiraishi A."/>
            <person name="Nakayama K."/>
            <person name="Satake H."/>
        </authorList>
    </citation>
    <scope>NUCLEOTIDE SEQUENCE</scope>
</reference>
<sequence>MNQRVTLEMTLMMGVRLQLGHSQGVMDFINGVGDASDDDVDEKVRIDIWSQLENKIRLEMQFESRKQVKKVVTLWSNANNKEYKVLESKSHKYVAQCKGVHRDKTESSSTAECTPNCAWYIRAVKKKIHHMWKSSCGWQMEMFPCSNALVVYCLRGDNPRTISHTVYTTATFKQQYRLDFTQLPHVYYWSDSGWKIKADNSKISVGRGRKKSSRICNEMDIRHPDELKRCGDNSESLRCWPYLGPKVMETLRIIQPIKGTQLSSIQGPSNKFT</sequence>
<gene>
    <name evidence="1" type="ORF">Tco_0991443</name>
</gene>
<dbReference type="Proteomes" id="UP001151760">
    <property type="component" value="Unassembled WGS sequence"/>
</dbReference>
<proteinExistence type="predicted"/>
<accession>A0ABQ5F0C2</accession>
<comment type="caution">
    <text evidence="1">The sequence shown here is derived from an EMBL/GenBank/DDBJ whole genome shotgun (WGS) entry which is preliminary data.</text>
</comment>
<keyword evidence="2" id="KW-1185">Reference proteome</keyword>
<dbReference type="EMBL" id="BQNB010016840">
    <property type="protein sequence ID" value="GJT56389.1"/>
    <property type="molecule type" value="Genomic_DNA"/>
</dbReference>
<evidence type="ECO:0000313" key="1">
    <source>
        <dbReference type="EMBL" id="GJT56389.1"/>
    </source>
</evidence>
<evidence type="ECO:0000313" key="2">
    <source>
        <dbReference type="Proteomes" id="UP001151760"/>
    </source>
</evidence>